<feature type="region of interest" description="Disordered" evidence="1">
    <location>
        <begin position="161"/>
        <end position="209"/>
    </location>
</feature>
<name>A0A087UB62_STEMI</name>
<dbReference type="AlphaFoldDB" id="A0A087UB62"/>
<organism evidence="2 3">
    <name type="scientific">Stegodyphus mimosarum</name>
    <name type="common">African social velvet spider</name>
    <dbReference type="NCBI Taxonomy" id="407821"/>
    <lineage>
        <taxon>Eukaryota</taxon>
        <taxon>Metazoa</taxon>
        <taxon>Ecdysozoa</taxon>
        <taxon>Arthropoda</taxon>
        <taxon>Chelicerata</taxon>
        <taxon>Arachnida</taxon>
        <taxon>Araneae</taxon>
        <taxon>Araneomorphae</taxon>
        <taxon>Entelegynae</taxon>
        <taxon>Eresoidea</taxon>
        <taxon>Eresidae</taxon>
        <taxon>Stegodyphus</taxon>
    </lineage>
</organism>
<gene>
    <name evidence="2" type="ORF">X975_02600</name>
</gene>
<proteinExistence type="predicted"/>
<feature type="non-terminal residue" evidence="2">
    <location>
        <position position="209"/>
    </location>
</feature>
<dbReference type="Proteomes" id="UP000054359">
    <property type="component" value="Unassembled WGS sequence"/>
</dbReference>
<feature type="compositionally biased region" description="Polar residues" evidence="1">
    <location>
        <begin position="87"/>
        <end position="103"/>
    </location>
</feature>
<feature type="compositionally biased region" description="Polar residues" evidence="1">
    <location>
        <begin position="161"/>
        <end position="175"/>
    </location>
</feature>
<sequence length="209" mass="23660">MDADYREVNKSAANVPLPKRVYFDTLQRRQKQHVMWEQRRSHDDMDIRPAPSARLREQIHARRSMVELDNLEISIASDEGYPEKNISDASMSPTAHGSKIPSSKSDRVSETNHSKSHSENTDFPRESQHKKCSAHNKEPVSFGETLSKAFGKLTSFTKLNAKEAQSNSNPSDNGRSSSKASKQKEKEKAHNFSLQSPVNPKELPSEQWT</sequence>
<accession>A0A087UB62</accession>
<dbReference type="EMBL" id="KK119068">
    <property type="protein sequence ID" value="KFM74601.1"/>
    <property type="molecule type" value="Genomic_DNA"/>
</dbReference>
<keyword evidence="3" id="KW-1185">Reference proteome</keyword>
<evidence type="ECO:0000313" key="2">
    <source>
        <dbReference type="EMBL" id="KFM74601.1"/>
    </source>
</evidence>
<feature type="compositionally biased region" description="Basic and acidic residues" evidence="1">
    <location>
        <begin position="104"/>
        <end position="129"/>
    </location>
</feature>
<evidence type="ECO:0000256" key="1">
    <source>
        <dbReference type="SAM" id="MobiDB-lite"/>
    </source>
</evidence>
<feature type="region of interest" description="Disordered" evidence="1">
    <location>
        <begin position="76"/>
        <end position="143"/>
    </location>
</feature>
<reference evidence="2 3" key="1">
    <citation type="submission" date="2013-11" db="EMBL/GenBank/DDBJ databases">
        <title>Genome sequencing of Stegodyphus mimosarum.</title>
        <authorList>
            <person name="Bechsgaard J."/>
        </authorList>
    </citation>
    <scope>NUCLEOTIDE SEQUENCE [LARGE SCALE GENOMIC DNA]</scope>
</reference>
<protein>
    <submittedName>
        <fullName evidence="2">Uncharacterized protein</fullName>
    </submittedName>
</protein>
<evidence type="ECO:0000313" key="3">
    <source>
        <dbReference type="Proteomes" id="UP000054359"/>
    </source>
</evidence>